<evidence type="ECO:0000256" key="10">
    <source>
        <dbReference type="ARBA" id="ARBA00047639"/>
    </source>
</evidence>
<dbReference type="InterPro" id="IPR045864">
    <property type="entry name" value="aa-tRNA-synth_II/BPL/LPL"/>
</dbReference>
<dbReference type="PROSITE" id="PS50862">
    <property type="entry name" value="AA_TRNA_LIGASE_II"/>
    <property type="match status" value="1"/>
</dbReference>
<dbReference type="PANTHER" id="PTHR11476:SF7">
    <property type="entry name" value="HISTIDINE--TRNA LIGASE"/>
    <property type="match status" value="1"/>
</dbReference>
<dbReference type="SUPFAM" id="SSF52954">
    <property type="entry name" value="Class II aaRS ABD-related"/>
    <property type="match status" value="1"/>
</dbReference>
<dbReference type="InterPro" id="IPR004516">
    <property type="entry name" value="HisRS/HisZ"/>
</dbReference>
<evidence type="ECO:0000313" key="13">
    <source>
        <dbReference type="EMBL" id="MDR6267881.1"/>
    </source>
</evidence>
<evidence type="ECO:0000256" key="6">
    <source>
        <dbReference type="ARBA" id="ARBA00022741"/>
    </source>
</evidence>
<evidence type="ECO:0000256" key="7">
    <source>
        <dbReference type="ARBA" id="ARBA00022840"/>
    </source>
</evidence>
<evidence type="ECO:0000256" key="8">
    <source>
        <dbReference type="ARBA" id="ARBA00022917"/>
    </source>
</evidence>
<dbReference type="GO" id="GO:0004821">
    <property type="term" value="F:histidine-tRNA ligase activity"/>
    <property type="evidence" value="ECO:0007669"/>
    <property type="project" value="UniProtKB-EC"/>
</dbReference>
<gene>
    <name evidence="13" type="ORF">JOE69_000119</name>
</gene>
<dbReference type="SUPFAM" id="SSF55681">
    <property type="entry name" value="Class II aaRS and biotin synthetases"/>
    <property type="match status" value="1"/>
</dbReference>
<comment type="subunit">
    <text evidence="2">Homodimer.</text>
</comment>
<dbReference type="NCBIfam" id="TIGR00442">
    <property type="entry name" value="hisS"/>
    <property type="match status" value="1"/>
</dbReference>
<keyword evidence="7" id="KW-0067">ATP-binding</keyword>
<comment type="caution">
    <text evidence="13">The sequence shown here is derived from an EMBL/GenBank/DDBJ whole genome shotgun (WGS) entry which is preliminary data.</text>
</comment>
<keyword evidence="5" id="KW-0963">Cytoplasm</keyword>
<dbReference type="InterPro" id="IPR006195">
    <property type="entry name" value="aa-tRNA-synth_II"/>
</dbReference>
<dbReference type="Gene3D" id="3.40.50.800">
    <property type="entry name" value="Anticodon-binding domain"/>
    <property type="match status" value="1"/>
</dbReference>
<dbReference type="InterPro" id="IPR036621">
    <property type="entry name" value="Anticodon-bd_dom_sf"/>
</dbReference>
<protein>
    <recommendedName>
        <fullName evidence="4 11">Histidine--tRNA ligase</fullName>
        <ecNumber evidence="3 11">6.1.1.21</ecNumber>
    </recommendedName>
</protein>
<comment type="similarity">
    <text evidence="1">Belongs to the class-II aminoacyl-tRNA synthetase family.</text>
</comment>
<evidence type="ECO:0000256" key="11">
    <source>
        <dbReference type="NCBIfam" id="TIGR00442"/>
    </source>
</evidence>
<sequence>MIEQHVIDTLRRSFELHGFASIETRAVETVTQLLRKGEIDKEVYAVSRLQNDDAGKDAALALHFDLTVPFSRYVVENAGHLDFPFRRYQIQKAWRGERPQEGRMREFTQADFDVVGDGELSFKYDVELVLLAAAALSALPIPAFKLRVNNRKLAEGFYRGLGLADTAGVLRSIDKLEKIGAEAVAKLLEDELGATAEQAAAALALAQIRTEDLSFVDQVRALGVHDDLLDEGLAELAEVLGVAMRQAPGTVVADLSIARGLDYYTGTVVETVLLGHESLGSICSGGRYDALARKGNRIFPGVGLSIGVSRLVARILSQEFATASRAVPTVVYIALNSDEAWPQAQELAAGFRERGIATEVAVAAEKYGKQIKFADRRGIPFVWFVAEDGTHQVKDIRSGDQEAADPLNWMPPAADLAVSVVVGSPADR</sequence>
<evidence type="ECO:0000256" key="3">
    <source>
        <dbReference type="ARBA" id="ARBA00012815"/>
    </source>
</evidence>
<keyword evidence="8" id="KW-0648">Protein biosynthesis</keyword>
<dbReference type="InterPro" id="IPR041715">
    <property type="entry name" value="HisRS-like_core"/>
</dbReference>
<comment type="catalytic activity">
    <reaction evidence="10">
        <text>tRNA(His) + L-histidine + ATP = L-histidyl-tRNA(His) + AMP + diphosphate + H(+)</text>
        <dbReference type="Rhea" id="RHEA:17313"/>
        <dbReference type="Rhea" id="RHEA-COMP:9665"/>
        <dbReference type="Rhea" id="RHEA-COMP:9689"/>
        <dbReference type="ChEBI" id="CHEBI:15378"/>
        <dbReference type="ChEBI" id="CHEBI:30616"/>
        <dbReference type="ChEBI" id="CHEBI:33019"/>
        <dbReference type="ChEBI" id="CHEBI:57595"/>
        <dbReference type="ChEBI" id="CHEBI:78442"/>
        <dbReference type="ChEBI" id="CHEBI:78527"/>
        <dbReference type="ChEBI" id="CHEBI:456215"/>
        <dbReference type="EC" id="6.1.1.21"/>
    </reaction>
</comment>
<feature type="domain" description="Aminoacyl-transfer RNA synthetases class-II family profile" evidence="12">
    <location>
        <begin position="1"/>
        <end position="328"/>
    </location>
</feature>
<dbReference type="PIRSF" id="PIRSF001549">
    <property type="entry name" value="His-tRNA_synth"/>
    <property type="match status" value="1"/>
</dbReference>
<accession>A0ABU1J631</accession>
<proteinExistence type="inferred from homology"/>
<dbReference type="CDD" id="cd00773">
    <property type="entry name" value="HisRS-like_core"/>
    <property type="match status" value="1"/>
</dbReference>
<reference evidence="13 14" key="1">
    <citation type="submission" date="2023-07" db="EMBL/GenBank/DDBJ databases">
        <title>Sequencing the genomes of 1000 actinobacteria strains.</title>
        <authorList>
            <person name="Klenk H.-P."/>
        </authorList>
    </citation>
    <scope>NUCLEOTIDE SEQUENCE [LARGE SCALE GENOMIC DNA]</scope>
    <source>
        <strain evidence="13 14">DSM 14555</strain>
    </source>
</reference>
<evidence type="ECO:0000256" key="9">
    <source>
        <dbReference type="ARBA" id="ARBA00023146"/>
    </source>
</evidence>
<dbReference type="InterPro" id="IPR004154">
    <property type="entry name" value="Anticodon-bd"/>
</dbReference>
<evidence type="ECO:0000256" key="2">
    <source>
        <dbReference type="ARBA" id="ARBA00011738"/>
    </source>
</evidence>
<evidence type="ECO:0000256" key="4">
    <source>
        <dbReference type="ARBA" id="ARBA00017399"/>
    </source>
</evidence>
<dbReference type="InterPro" id="IPR015807">
    <property type="entry name" value="His-tRNA-ligase"/>
</dbReference>
<evidence type="ECO:0000259" key="12">
    <source>
        <dbReference type="PROSITE" id="PS50862"/>
    </source>
</evidence>
<dbReference type="Gene3D" id="3.30.930.10">
    <property type="entry name" value="Bira Bifunctional Protein, Domain 2"/>
    <property type="match status" value="1"/>
</dbReference>
<dbReference type="PANTHER" id="PTHR11476">
    <property type="entry name" value="HISTIDYL-TRNA SYNTHETASE"/>
    <property type="match status" value="1"/>
</dbReference>
<evidence type="ECO:0000256" key="1">
    <source>
        <dbReference type="ARBA" id="ARBA00008226"/>
    </source>
</evidence>
<dbReference type="EC" id="6.1.1.21" evidence="3 11"/>
<dbReference type="Proteomes" id="UP001185069">
    <property type="component" value="Unassembled WGS sequence"/>
</dbReference>
<keyword evidence="9" id="KW-0030">Aminoacyl-tRNA synthetase</keyword>
<evidence type="ECO:0000256" key="5">
    <source>
        <dbReference type="ARBA" id="ARBA00022490"/>
    </source>
</evidence>
<keyword evidence="6" id="KW-0547">Nucleotide-binding</keyword>
<name>A0ABU1J631_9MICC</name>
<dbReference type="Pfam" id="PF13393">
    <property type="entry name" value="tRNA-synt_His"/>
    <property type="match status" value="1"/>
</dbReference>
<keyword evidence="14" id="KW-1185">Reference proteome</keyword>
<dbReference type="Pfam" id="PF03129">
    <property type="entry name" value="HGTP_anticodon"/>
    <property type="match status" value="1"/>
</dbReference>
<dbReference type="EMBL" id="JAVDQF010000001">
    <property type="protein sequence ID" value="MDR6267881.1"/>
    <property type="molecule type" value="Genomic_DNA"/>
</dbReference>
<keyword evidence="13" id="KW-0436">Ligase</keyword>
<evidence type="ECO:0000313" key="14">
    <source>
        <dbReference type="Proteomes" id="UP001185069"/>
    </source>
</evidence>
<organism evidence="13 14">
    <name type="scientific">Arthrobacter russicus</name>
    <dbReference type="NCBI Taxonomy" id="172040"/>
    <lineage>
        <taxon>Bacteria</taxon>
        <taxon>Bacillati</taxon>
        <taxon>Actinomycetota</taxon>
        <taxon>Actinomycetes</taxon>
        <taxon>Micrococcales</taxon>
        <taxon>Micrococcaceae</taxon>
        <taxon>Arthrobacter</taxon>
    </lineage>
</organism>